<keyword evidence="1" id="KW-1133">Transmembrane helix</keyword>
<feature type="transmembrane region" description="Helical" evidence="1">
    <location>
        <begin position="54"/>
        <end position="84"/>
    </location>
</feature>
<protein>
    <submittedName>
        <fullName evidence="2">Uncharacterized protein</fullName>
    </submittedName>
</protein>
<keyword evidence="1" id="KW-0472">Membrane</keyword>
<organism evidence="2 3">
    <name type="scientific">Kipferlia bialata</name>
    <dbReference type="NCBI Taxonomy" id="797122"/>
    <lineage>
        <taxon>Eukaryota</taxon>
        <taxon>Metamonada</taxon>
        <taxon>Carpediemonas-like organisms</taxon>
        <taxon>Kipferlia</taxon>
    </lineage>
</organism>
<proteinExistence type="predicted"/>
<gene>
    <name evidence="2" type="ORF">KIPB_008143</name>
</gene>
<accession>A0A9K3CZK1</accession>
<evidence type="ECO:0000313" key="2">
    <source>
        <dbReference type="EMBL" id="GIQ86313.1"/>
    </source>
</evidence>
<dbReference type="Proteomes" id="UP000265618">
    <property type="component" value="Unassembled WGS sequence"/>
</dbReference>
<dbReference type="AlphaFoldDB" id="A0A9K3CZK1"/>
<dbReference type="EMBL" id="BDIP01002449">
    <property type="protein sequence ID" value="GIQ86313.1"/>
    <property type="molecule type" value="Genomic_DNA"/>
</dbReference>
<evidence type="ECO:0000256" key="1">
    <source>
        <dbReference type="SAM" id="Phobius"/>
    </source>
</evidence>
<keyword evidence="1" id="KW-0812">Transmembrane</keyword>
<comment type="caution">
    <text evidence="2">The sequence shown here is derived from an EMBL/GenBank/DDBJ whole genome shotgun (WGS) entry which is preliminary data.</text>
</comment>
<evidence type="ECO:0000313" key="3">
    <source>
        <dbReference type="Proteomes" id="UP000265618"/>
    </source>
</evidence>
<feature type="non-terminal residue" evidence="2">
    <location>
        <position position="1"/>
    </location>
</feature>
<keyword evidence="3" id="KW-1185">Reference proteome</keyword>
<reference evidence="2 3" key="1">
    <citation type="journal article" date="2018" name="PLoS ONE">
        <title>The draft genome of Kipferlia bialata reveals reductive genome evolution in fornicate parasites.</title>
        <authorList>
            <person name="Tanifuji G."/>
            <person name="Takabayashi S."/>
            <person name="Kume K."/>
            <person name="Takagi M."/>
            <person name="Nakayama T."/>
            <person name="Kamikawa R."/>
            <person name="Inagaki Y."/>
            <person name="Hashimoto T."/>
        </authorList>
    </citation>
    <scope>NUCLEOTIDE SEQUENCE [LARGE SCALE GENOMIC DNA]</scope>
    <source>
        <strain evidence="2">NY0173</strain>
    </source>
</reference>
<name>A0A9K3CZK1_9EUKA</name>
<sequence length="94" mass="10080">MGHATGGSVRKGSKRVVGVDMVRGLAMLGMVMNHEAFQSIDFADLLEFNTLSKVMFGVIGGPLVLLSGFRGVFMLVSMTIFGYLHAPAFLRSKG</sequence>